<evidence type="ECO:0000313" key="3">
    <source>
        <dbReference type="Proteomes" id="UP001154282"/>
    </source>
</evidence>
<dbReference type="Proteomes" id="UP001154282">
    <property type="component" value="Unassembled WGS sequence"/>
</dbReference>
<evidence type="ECO:0000313" key="2">
    <source>
        <dbReference type="EMBL" id="CAI0425153.1"/>
    </source>
</evidence>
<feature type="non-terminal residue" evidence="2">
    <location>
        <position position="1"/>
    </location>
</feature>
<dbReference type="AlphaFoldDB" id="A0AAV0KSM2"/>
<sequence length="217" mass="24843">QYHPLRAKPGCSSELPGVEALDAQLIHIKVWFNWIGFSTRKGKLTLKFLRTDNELIEHQHGTTEISKSMVDDSATTTEKPEIHSSFSVLAKETLKVAIIHFSNKWHRRLSFIWRHILHVAQSFQKLWNITGISLNLDVPKWLRILHLDRANTHADEDEESYCAPSSTVTDAMAGEQSELRTSARVRELHDEELESEEEDGEEIAFEDDEDEVVAGRT</sequence>
<organism evidence="2 3">
    <name type="scientific">Linum tenue</name>
    <dbReference type="NCBI Taxonomy" id="586396"/>
    <lineage>
        <taxon>Eukaryota</taxon>
        <taxon>Viridiplantae</taxon>
        <taxon>Streptophyta</taxon>
        <taxon>Embryophyta</taxon>
        <taxon>Tracheophyta</taxon>
        <taxon>Spermatophyta</taxon>
        <taxon>Magnoliopsida</taxon>
        <taxon>eudicotyledons</taxon>
        <taxon>Gunneridae</taxon>
        <taxon>Pentapetalae</taxon>
        <taxon>rosids</taxon>
        <taxon>fabids</taxon>
        <taxon>Malpighiales</taxon>
        <taxon>Linaceae</taxon>
        <taxon>Linum</taxon>
    </lineage>
</organism>
<keyword evidence="3" id="KW-1185">Reference proteome</keyword>
<evidence type="ECO:0000256" key="1">
    <source>
        <dbReference type="SAM" id="MobiDB-lite"/>
    </source>
</evidence>
<dbReference type="EMBL" id="CAMGYJ010000005">
    <property type="protein sequence ID" value="CAI0425153.1"/>
    <property type="molecule type" value="Genomic_DNA"/>
</dbReference>
<name>A0AAV0KSM2_9ROSI</name>
<accession>A0AAV0KSM2</accession>
<proteinExistence type="predicted"/>
<reference evidence="2" key="1">
    <citation type="submission" date="2022-08" db="EMBL/GenBank/DDBJ databases">
        <authorList>
            <person name="Gutierrez-Valencia J."/>
        </authorList>
    </citation>
    <scope>NUCLEOTIDE SEQUENCE</scope>
</reference>
<feature type="region of interest" description="Disordered" evidence="1">
    <location>
        <begin position="190"/>
        <end position="217"/>
    </location>
</feature>
<comment type="caution">
    <text evidence="2">The sequence shown here is derived from an EMBL/GenBank/DDBJ whole genome shotgun (WGS) entry which is preliminary data.</text>
</comment>
<protein>
    <submittedName>
        <fullName evidence="2">Uncharacterized protein</fullName>
    </submittedName>
</protein>
<gene>
    <name evidence="2" type="ORF">LITE_LOCUS20257</name>
</gene>